<dbReference type="RefSeq" id="WP_069729786.1">
    <property type="nucleotide sequence ID" value="NZ_JABWPE010000041.1"/>
</dbReference>
<evidence type="ECO:0000313" key="2">
    <source>
        <dbReference type="Proteomes" id="UP000566985"/>
    </source>
</evidence>
<name>A0A7Y6TU86_9GAMM</name>
<accession>A0A7Y6TU86</accession>
<dbReference type="AlphaFoldDB" id="A0A7Y6TU86"/>
<dbReference type="GeneID" id="57347837"/>
<sequence length="163" mass="18767">MDEGWLEVDEIKDIRVINNRKIKPTDTKIALRVEHQLMNRVRAVSIGSVSHAFCLLADYAISEIKNTGVGILIKRDNKGFLTYELSERPEKSSNIISVKCERKEGAERLLRTTLWSYPGFIENMKRHTSSYYTIAMMGLVMFALDRLEEKNKSIVNVEVEDNE</sequence>
<gene>
    <name evidence="1" type="ORF">HU668_21880</name>
</gene>
<reference evidence="1 2" key="1">
    <citation type="submission" date="2020-05" db="EMBL/GenBank/DDBJ databases">
        <title>Whole Genome Sequences of Enterobacteriales Associated with the International Space Station.</title>
        <authorList>
            <person name="Bharadwaj A."/>
            <person name="Daudu R."/>
            <person name="Singh N."/>
            <person name="Wood J."/>
            <person name="Debieu M."/>
            <person name="Mason C."/>
            <person name="Wang C."/>
            <person name="Venkateswaran K."/>
        </authorList>
    </citation>
    <scope>NUCLEOTIDE SEQUENCE [LARGE SCALE GENOMIC DNA]</scope>
    <source>
        <strain evidence="1 2">IF5SW-B1</strain>
    </source>
</reference>
<protein>
    <submittedName>
        <fullName evidence="1">Uncharacterized protein</fullName>
    </submittedName>
</protein>
<dbReference type="EMBL" id="JABWPM010000041">
    <property type="protein sequence ID" value="NUY99092.1"/>
    <property type="molecule type" value="Genomic_DNA"/>
</dbReference>
<evidence type="ECO:0000313" key="1">
    <source>
        <dbReference type="EMBL" id="NUY99092.1"/>
    </source>
</evidence>
<proteinExistence type="predicted"/>
<organism evidence="1 2">
    <name type="scientific">Pantoea brenneri</name>
    <dbReference type="NCBI Taxonomy" id="472694"/>
    <lineage>
        <taxon>Bacteria</taxon>
        <taxon>Pseudomonadati</taxon>
        <taxon>Pseudomonadota</taxon>
        <taxon>Gammaproteobacteria</taxon>
        <taxon>Enterobacterales</taxon>
        <taxon>Erwiniaceae</taxon>
        <taxon>Pantoea</taxon>
    </lineage>
</organism>
<comment type="caution">
    <text evidence="1">The sequence shown here is derived from an EMBL/GenBank/DDBJ whole genome shotgun (WGS) entry which is preliminary data.</text>
</comment>
<dbReference type="Proteomes" id="UP000566985">
    <property type="component" value="Unassembled WGS sequence"/>
</dbReference>